<evidence type="ECO:0000256" key="8">
    <source>
        <dbReference type="ARBA" id="ARBA00041091"/>
    </source>
</evidence>
<gene>
    <name evidence="12" type="ORF">B4U80_03903</name>
</gene>
<feature type="transmembrane region" description="Helical" evidence="10">
    <location>
        <begin position="327"/>
        <end position="344"/>
    </location>
</feature>
<keyword evidence="6 10" id="KW-1133">Transmembrane helix</keyword>
<dbReference type="Pfam" id="PF07690">
    <property type="entry name" value="MFS_1"/>
    <property type="match status" value="1"/>
</dbReference>
<dbReference type="InterPro" id="IPR020846">
    <property type="entry name" value="MFS_dom"/>
</dbReference>
<dbReference type="InterPro" id="IPR000849">
    <property type="entry name" value="Sugar_P_transporter"/>
</dbReference>
<evidence type="ECO:0000256" key="5">
    <source>
        <dbReference type="ARBA" id="ARBA00022692"/>
    </source>
</evidence>
<evidence type="ECO:0000256" key="1">
    <source>
        <dbReference type="ARBA" id="ARBA00004141"/>
    </source>
</evidence>
<feature type="transmembrane region" description="Helical" evidence="10">
    <location>
        <begin position="351"/>
        <end position="374"/>
    </location>
</feature>
<feature type="transmembrane region" description="Helical" evidence="10">
    <location>
        <begin position="414"/>
        <end position="436"/>
    </location>
</feature>
<feature type="transmembrane region" description="Helical" evidence="10">
    <location>
        <begin position="380"/>
        <end position="402"/>
    </location>
</feature>
<organism evidence="12 13">
    <name type="scientific">Leptotrombidium deliense</name>
    <dbReference type="NCBI Taxonomy" id="299467"/>
    <lineage>
        <taxon>Eukaryota</taxon>
        <taxon>Metazoa</taxon>
        <taxon>Ecdysozoa</taxon>
        <taxon>Arthropoda</taxon>
        <taxon>Chelicerata</taxon>
        <taxon>Arachnida</taxon>
        <taxon>Acari</taxon>
        <taxon>Acariformes</taxon>
        <taxon>Trombidiformes</taxon>
        <taxon>Prostigmata</taxon>
        <taxon>Anystina</taxon>
        <taxon>Parasitengona</taxon>
        <taxon>Trombiculoidea</taxon>
        <taxon>Trombiculidae</taxon>
        <taxon>Leptotrombidium</taxon>
    </lineage>
</organism>
<keyword evidence="13" id="KW-1185">Reference proteome</keyword>
<protein>
    <recommendedName>
        <fullName evidence="8">Sugar phosphate exchanger 3</fullName>
    </recommendedName>
    <alternativeName>
        <fullName evidence="9">Solute carrier family 37 member 3</fullName>
    </alternativeName>
</protein>
<feature type="domain" description="Major facilitator superfamily (MFS) profile" evidence="11">
    <location>
        <begin position="35"/>
        <end position="471"/>
    </location>
</feature>
<feature type="transmembrane region" description="Helical" evidence="10">
    <location>
        <begin position="286"/>
        <end position="307"/>
    </location>
</feature>
<proteinExistence type="inferred from homology"/>
<dbReference type="STRING" id="299467.A0A443SDT3"/>
<dbReference type="GO" id="GO:0022857">
    <property type="term" value="F:transmembrane transporter activity"/>
    <property type="evidence" value="ECO:0007669"/>
    <property type="project" value="InterPro"/>
</dbReference>
<dbReference type="InterPro" id="IPR011701">
    <property type="entry name" value="MFS"/>
</dbReference>
<evidence type="ECO:0000313" key="12">
    <source>
        <dbReference type="EMBL" id="RWS25679.1"/>
    </source>
</evidence>
<name>A0A443SDT3_9ACAR</name>
<dbReference type="AlphaFoldDB" id="A0A443SDT3"/>
<dbReference type="InterPro" id="IPR036259">
    <property type="entry name" value="MFS_trans_sf"/>
</dbReference>
<dbReference type="VEuPathDB" id="VectorBase:LDEU006361"/>
<feature type="transmembrane region" description="Helical" evidence="10">
    <location>
        <begin position="121"/>
        <end position="143"/>
    </location>
</feature>
<comment type="subcellular location">
    <subcellularLocation>
        <location evidence="1">Membrane</location>
        <topology evidence="1">Multi-pass membrane protein</topology>
    </subcellularLocation>
</comment>
<feature type="transmembrane region" description="Helical" evidence="10">
    <location>
        <begin position="185"/>
        <end position="209"/>
    </location>
</feature>
<keyword evidence="5 10" id="KW-0812">Transmembrane</keyword>
<keyword evidence="3" id="KW-0813">Transport</keyword>
<keyword evidence="4" id="KW-0762">Sugar transport</keyword>
<evidence type="ECO:0000313" key="13">
    <source>
        <dbReference type="Proteomes" id="UP000288716"/>
    </source>
</evidence>
<dbReference type="PIRSF" id="PIRSF002808">
    <property type="entry name" value="Hexose_phosphate_transp"/>
    <property type="match status" value="1"/>
</dbReference>
<evidence type="ECO:0000259" key="11">
    <source>
        <dbReference type="PROSITE" id="PS50850"/>
    </source>
</evidence>
<keyword evidence="7 10" id="KW-0472">Membrane</keyword>
<dbReference type="EMBL" id="NCKV01003476">
    <property type="protein sequence ID" value="RWS25679.1"/>
    <property type="molecule type" value="Genomic_DNA"/>
</dbReference>
<feature type="transmembrane region" description="Helical" evidence="10">
    <location>
        <begin position="149"/>
        <end position="173"/>
    </location>
</feature>
<dbReference type="Proteomes" id="UP000288716">
    <property type="component" value="Unassembled WGS sequence"/>
</dbReference>
<evidence type="ECO:0000256" key="9">
    <source>
        <dbReference type="ARBA" id="ARBA00042039"/>
    </source>
</evidence>
<feature type="transmembrane region" description="Helical" evidence="10">
    <location>
        <begin position="215"/>
        <end position="236"/>
    </location>
</feature>
<comment type="similarity">
    <text evidence="2">Belongs to the major facilitator superfamily. Organophosphate:Pi antiporter (OPA) (TC 2.A.1.4) family.</text>
</comment>
<accession>A0A443SDT3</accession>
<dbReference type="PANTHER" id="PTHR43184:SF12">
    <property type="entry name" value="SUGAR PHOSPHATE EXCHANGER 3"/>
    <property type="match status" value="1"/>
</dbReference>
<comment type="caution">
    <text evidence="12">The sequence shown here is derived from an EMBL/GenBank/DDBJ whole genome shotgun (WGS) entry which is preliminary data.</text>
</comment>
<dbReference type="OrthoDB" id="3639251at2759"/>
<evidence type="ECO:0000256" key="2">
    <source>
        <dbReference type="ARBA" id="ARBA00009598"/>
    </source>
</evidence>
<dbReference type="Gene3D" id="1.20.1250.20">
    <property type="entry name" value="MFS general substrate transporter like domains"/>
    <property type="match status" value="2"/>
</dbReference>
<evidence type="ECO:0000256" key="10">
    <source>
        <dbReference type="SAM" id="Phobius"/>
    </source>
</evidence>
<evidence type="ECO:0000256" key="7">
    <source>
        <dbReference type="ARBA" id="ARBA00023136"/>
    </source>
</evidence>
<dbReference type="PANTHER" id="PTHR43184">
    <property type="entry name" value="MAJOR FACILITATOR SUPERFAMILY TRANSPORTER 16, ISOFORM B"/>
    <property type="match status" value="1"/>
</dbReference>
<feature type="transmembrane region" description="Helical" evidence="10">
    <location>
        <begin position="92"/>
        <end position="114"/>
    </location>
</feature>
<sequence>MQYSLPFGIKVLQRCCPNCLTVGKELRYKIAILVLTFIAYGSYHLSRRPLSVVKNILNRNCSAIHPAPGFIVTNETQKTWCDWEPFDSNSVLGFMDSCFLFSYAIFMFVSGFIAERCHLRYFLALGMIGSGIFTYLFGIAYYYDIHSIYYFAFVQIVCGAFQTTGWPAVVAAVGHWFGPHSSRGLIFGIWNSHTSFGNILGAWVSGIFVDENWGLSFIVPGIIVAVAGFLLFLFLVPYPEEVGLKSADGESESSGGEQKTKVNQVCINFCCVGAVSFMSALKVPGVIEFSLSLFFSKLVAYTFLYWLPKYIQETTSLSSEDSAYLSIPFDMGGIVGSILAGLVADKTGASGLTCISMLLLSIPALLVYQFYGAISLGMNIFLLSILGGLVNGPYCLITTAVAADLGNEVKDSKAMATVTAIIDGTGSIGAAVGPLLAGVVSGAGWNNVFYMVLAADVASMLLLLRIGKNELNKLRIARFRSQNSV</sequence>
<evidence type="ECO:0000256" key="4">
    <source>
        <dbReference type="ARBA" id="ARBA00022597"/>
    </source>
</evidence>
<dbReference type="PROSITE" id="PS50850">
    <property type="entry name" value="MFS"/>
    <property type="match status" value="1"/>
</dbReference>
<evidence type="ECO:0000256" key="3">
    <source>
        <dbReference type="ARBA" id="ARBA00022448"/>
    </source>
</evidence>
<feature type="transmembrane region" description="Helical" evidence="10">
    <location>
        <begin position="448"/>
        <end position="466"/>
    </location>
</feature>
<dbReference type="SUPFAM" id="SSF103473">
    <property type="entry name" value="MFS general substrate transporter"/>
    <property type="match status" value="1"/>
</dbReference>
<dbReference type="GO" id="GO:0016020">
    <property type="term" value="C:membrane"/>
    <property type="evidence" value="ECO:0007669"/>
    <property type="project" value="UniProtKB-SubCell"/>
</dbReference>
<evidence type="ECO:0000256" key="6">
    <source>
        <dbReference type="ARBA" id="ARBA00022989"/>
    </source>
</evidence>
<reference evidence="12 13" key="1">
    <citation type="journal article" date="2018" name="Gigascience">
        <title>Genomes of trombidid mites reveal novel predicted allergens and laterally-transferred genes associated with secondary metabolism.</title>
        <authorList>
            <person name="Dong X."/>
            <person name="Chaisiri K."/>
            <person name="Xia D."/>
            <person name="Armstrong S.D."/>
            <person name="Fang Y."/>
            <person name="Donnelly M.J."/>
            <person name="Kadowaki T."/>
            <person name="McGarry J.W."/>
            <person name="Darby A.C."/>
            <person name="Makepeace B.L."/>
        </authorList>
    </citation>
    <scope>NUCLEOTIDE SEQUENCE [LARGE SCALE GENOMIC DNA]</scope>
    <source>
        <strain evidence="12">UoL-UT</strain>
    </source>
</reference>